<evidence type="ECO:0000313" key="2">
    <source>
        <dbReference type="Proteomes" id="UP001275436"/>
    </source>
</evidence>
<dbReference type="EMBL" id="BSKO01000001">
    <property type="protein sequence ID" value="GLO67998.1"/>
    <property type="molecule type" value="Genomic_DNA"/>
</dbReference>
<dbReference type="Proteomes" id="UP001275436">
    <property type="component" value="Unassembled WGS sequence"/>
</dbReference>
<evidence type="ECO:0000313" key="1">
    <source>
        <dbReference type="EMBL" id="GLO67998.1"/>
    </source>
</evidence>
<gene>
    <name evidence="1" type="ORF">MACH08_37820</name>
</gene>
<sequence length="49" mass="5645">MFETKFIKNRYIVKETYSLPINLILRIDKAGEAISSGLNAINPMNWGWS</sequence>
<comment type="caution">
    <text evidence="1">The sequence shown here is derived from an EMBL/GenBank/DDBJ whole genome shotgun (WGS) entry which is preliminary data.</text>
</comment>
<organism evidence="1 2">
    <name type="scientific">Oceanobacillus kimchii</name>
    <dbReference type="NCBI Taxonomy" id="746691"/>
    <lineage>
        <taxon>Bacteria</taxon>
        <taxon>Bacillati</taxon>
        <taxon>Bacillota</taxon>
        <taxon>Bacilli</taxon>
        <taxon>Bacillales</taxon>
        <taxon>Bacillaceae</taxon>
        <taxon>Oceanobacillus</taxon>
    </lineage>
</organism>
<reference evidence="1 2" key="1">
    <citation type="submission" date="2023-02" db="EMBL/GenBank/DDBJ databases">
        <title>Oceanobacillus kimchii IFOP_LL358 isolated form Alexandrium catenella lab strain.</title>
        <authorList>
            <person name="Gajardo G."/>
            <person name="Ueki S."/>
            <person name="Maruyama F."/>
        </authorList>
    </citation>
    <scope>NUCLEOTIDE SEQUENCE [LARGE SCALE GENOMIC DNA]</scope>
    <source>
        <strain evidence="1 2">IFOP_LL358</strain>
    </source>
</reference>
<keyword evidence="2" id="KW-1185">Reference proteome</keyword>
<accession>A0ABQ5TMF6</accession>
<proteinExistence type="predicted"/>
<protein>
    <submittedName>
        <fullName evidence="1">Uncharacterized protein</fullName>
    </submittedName>
</protein>
<name>A0ABQ5TMF6_9BACI</name>